<proteinExistence type="predicted"/>
<accession>A0A212R4B1</accession>
<reference evidence="2" key="1">
    <citation type="submission" date="2017-06" db="EMBL/GenBank/DDBJ databases">
        <authorList>
            <person name="Varghese N."/>
            <person name="Submissions S."/>
        </authorList>
    </citation>
    <scope>NUCLEOTIDE SEQUENCE [LARGE SCALE GENOMIC DNA]</scope>
    <source>
        <strain evidence="2">DSM 137</strain>
    </source>
</reference>
<name>A0A212R4B1_RHOAC</name>
<gene>
    <name evidence="1" type="ORF">SAMN06265338_102547</name>
</gene>
<protein>
    <recommendedName>
        <fullName evidence="3">DUF2794 domain-containing protein</fullName>
    </recommendedName>
</protein>
<dbReference type="Proteomes" id="UP000198418">
    <property type="component" value="Unassembled WGS sequence"/>
</dbReference>
<dbReference type="InterPro" id="IPR021252">
    <property type="entry name" value="DUF2794"/>
</dbReference>
<evidence type="ECO:0008006" key="3">
    <source>
        <dbReference type="Google" id="ProtNLM"/>
    </source>
</evidence>
<organism evidence="1 2">
    <name type="scientific">Rhodoblastus acidophilus</name>
    <name type="common">Rhodopseudomonas acidophila</name>
    <dbReference type="NCBI Taxonomy" id="1074"/>
    <lineage>
        <taxon>Bacteria</taxon>
        <taxon>Pseudomonadati</taxon>
        <taxon>Pseudomonadota</taxon>
        <taxon>Alphaproteobacteria</taxon>
        <taxon>Hyphomicrobiales</taxon>
        <taxon>Rhodoblastaceae</taxon>
        <taxon>Rhodoblastus</taxon>
    </lineage>
</organism>
<evidence type="ECO:0000313" key="2">
    <source>
        <dbReference type="Proteomes" id="UP000198418"/>
    </source>
</evidence>
<evidence type="ECO:0000313" key="1">
    <source>
        <dbReference type="EMBL" id="SNB66853.1"/>
    </source>
</evidence>
<dbReference type="EMBL" id="FYDG01000002">
    <property type="protein sequence ID" value="SNB66853.1"/>
    <property type="molecule type" value="Genomic_DNA"/>
</dbReference>
<sequence length="137" mass="15654">MHGRRKRFILLSCNLRGARLDQEPTEPSFQLYRLSPPETATVGFDRRELQAILNIYGRMIALGEWRDYAMDFSPQRAIFSIFRRTGEAAFYRVVKEPKLARKQGAYSVVAQTGLILKRGPDLARVLAVMEKKPVAVV</sequence>
<keyword evidence="2" id="KW-1185">Reference proteome</keyword>
<dbReference type="AlphaFoldDB" id="A0A212R4B1"/>
<dbReference type="Pfam" id="PF10984">
    <property type="entry name" value="DUF2794"/>
    <property type="match status" value="1"/>
</dbReference>